<feature type="domain" description="Rhodopsin" evidence="8">
    <location>
        <begin position="46"/>
        <end position="302"/>
    </location>
</feature>
<comment type="caution">
    <text evidence="9">The sequence shown here is derived from an EMBL/GenBank/DDBJ whole genome shotgun (WGS) entry which is preliminary data.</text>
</comment>
<evidence type="ECO:0000313" key="9">
    <source>
        <dbReference type="EMBL" id="KAG9193742.1"/>
    </source>
</evidence>
<keyword evidence="4 7" id="KW-0472">Membrane</keyword>
<evidence type="ECO:0000256" key="7">
    <source>
        <dbReference type="SAM" id="Phobius"/>
    </source>
</evidence>
<feature type="region of interest" description="Disordered" evidence="6">
    <location>
        <begin position="1"/>
        <end position="21"/>
    </location>
</feature>
<dbReference type="PANTHER" id="PTHR33048">
    <property type="entry name" value="PTH11-LIKE INTEGRAL MEMBRANE PROTEIN (AFU_ORTHOLOGUE AFUA_5G11245)"/>
    <property type="match status" value="1"/>
</dbReference>
<evidence type="ECO:0000256" key="2">
    <source>
        <dbReference type="ARBA" id="ARBA00022692"/>
    </source>
</evidence>
<accession>A0AAD4IFS2</accession>
<dbReference type="Pfam" id="PF20684">
    <property type="entry name" value="Fung_rhodopsin"/>
    <property type="match status" value="1"/>
</dbReference>
<name>A0AAD4IFS2_9PLEO</name>
<dbReference type="InterPro" id="IPR049326">
    <property type="entry name" value="Rhodopsin_dom_fungi"/>
</dbReference>
<feature type="transmembrane region" description="Helical" evidence="7">
    <location>
        <begin position="149"/>
        <end position="170"/>
    </location>
</feature>
<evidence type="ECO:0000256" key="3">
    <source>
        <dbReference type="ARBA" id="ARBA00022989"/>
    </source>
</evidence>
<reference evidence="9" key="1">
    <citation type="submission" date="2021-07" db="EMBL/GenBank/DDBJ databases">
        <title>Genome Resource of American Ginseng Black Spot Pathogen Alternaria panax.</title>
        <authorList>
            <person name="Qiu C."/>
            <person name="Wang W."/>
            <person name="Liu Z."/>
        </authorList>
    </citation>
    <scope>NUCLEOTIDE SEQUENCE</scope>
    <source>
        <strain evidence="9">BNCC115425</strain>
    </source>
</reference>
<feature type="transmembrane region" description="Helical" evidence="7">
    <location>
        <begin position="277"/>
        <end position="299"/>
    </location>
</feature>
<dbReference type="GO" id="GO:0016020">
    <property type="term" value="C:membrane"/>
    <property type="evidence" value="ECO:0007669"/>
    <property type="project" value="UniProtKB-SubCell"/>
</dbReference>
<evidence type="ECO:0000259" key="8">
    <source>
        <dbReference type="Pfam" id="PF20684"/>
    </source>
</evidence>
<dbReference type="Proteomes" id="UP001199106">
    <property type="component" value="Unassembled WGS sequence"/>
</dbReference>
<evidence type="ECO:0000256" key="5">
    <source>
        <dbReference type="ARBA" id="ARBA00038359"/>
    </source>
</evidence>
<keyword evidence="10" id="KW-1185">Reference proteome</keyword>
<feature type="transmembrane region" description="Helical" evidence="7">
    <location>
        <begin position="236"/>
        <end position="257"/>
    </location>
</feature>
<evidence type="ECO:0000256" key="4">
    <source>
        <dbReference type="ARBA" id="ARBA00023136"/>
    </source>
</evidence>
<proteinExistence type="inferred from homology"/>
<dbReference type="PANTHER" id="PTHR33048:SF47">
    <property type="entry name" value="INTEGRAL MEMBRANE PROTEIN-RELATED"/>
    <property type="match status" value="1"/>
</dbReference>
<feature type="transmembrane region" description="Helical" evidence="7">
    <location>
        <begin position="202"/>
        <end position="224"/>
    </location>
</feature>
<dbReference type="InterPro" id="IPR052337">
    <property type="entry name" value="SAT4-like"/>
</dbReference>
<comment type="similarity">
    <text evidence="5">Belongs to the SAT4 family.</text>
</comment>
<feature type="transmembrane region" description="Helical" evidence="7">
    <location>
        <begin position="110"/>
        <end position="128"/>
    </location>
</feature>
<gene>
    <name evidence="9" type="ORF">G6011_03777</name>
</gene>
<evidence type="ECO:0000313" key="10">
    <source>
        <dbReference type="Proteomes" id="UP001199106"/>
    </source>
</evidence>
<feature type="transmembrane region" description="Helical" evidence="7">
    <location>
        <begin position="62"/>
        <end position="83"/>
    </location>
</feature>
<dbReference type="AlphaFoldDB" id="A0AAD4IFS2"/>
<comment type="subcellular location">
    <subcellularLocation>
        <location evidence="1">Membrane</location>
        <topology evidence="1">Multi-pass membrane protein</topology>
    </subcellularLocation>
</comment>
<organism evidence="9 10">
    <name type="scientific">Alternaria panax</name>
    <dbReference type="NCBI Taxonomy" id="48097"/>
    <lineage>
        <taxon>Eukaryota</taxon>
        <taxon>Fungi</taxon>
        <taxon>Dikarya</taxon>
        <taxon>Ascomycota</taxon>
        <taxon>Pezizomycotina</taxon>
        <taxon>Dothideomycetes</taxon>
        <taxon>Pleosporomycetidae</taxon>
        <taxon>Pleosporales</taxon>
        <taxon>Pleosporineae</taxon>
        <taxon>Pleosporaceae</taxon>
        <taxon>Alternaria</taxon>
        <taxon>Alternaria sect. Panax</taxon>
    </lineage>
</organism>
<keyword evidence="2 7" id="KW-0812">Transmembrane</keyword>
<evidence type="ECO:0000256" key="6">
    <source>
        <dbReference type="SAM" id="MobiDB-lite"/>
    </source>
</evidence>
<keyword evidence="3 7" id="KW-1133">Transmembrane helix</keyword>
<evidence type="ECO:0000256" key="1">
    <source>
        <dbReference type="ARBA" id="ARBA00004141"/>
    </source>
</evidence>
<feature type="transmembrane region" description="Helical" evidence="7">
    <location>
        <begin position="27"/>
        <end position="50"/>
    </location>
</feature>
<dbReference type="EMBL" id="JAANER010000002">
    <property type="protein sequence ID" value="KAG9193742.1"/>
    <property type="molecule type" value="Genomic_DNA"/>
</dbReference>
<sequence length="477" mass="52183">MSTDTALLPDPKQHPDNTNLPNVNEPATIVGVTVAFLALAISTLSLRLWFRIKDRLWGWDDFFVVLAAVASLIGDTMVCMMPADGLGLHLWTLDAEHLTSYFKHIYSTNAAYAASTALIKLSILIQYLRLFAEAAPSTGHAQYRLARRITWAMIVICSMWGLTFFCLALFPCHPIAKNWRPTLEGTCIGWGSKSPRDFFHMYLGHAVSNCLLDILVLLVPIPFVTTLRIAGKSRAGLFGLFSLGCVVVIVAICRVIAMSVNKAGTEPVLDMSFHIPIVYTFGVLEVNFAIITASIPIFWPAIATLAANRIFVVNEVQIHVEHITRNDSFNSNAGISLSDRKTASSGGDSKMGVITTISDQMSRKSGENSSPINHYHKPSNASSVGPTIGGFGGRIPSTASSVGRTMGMDLAGRLSQDSLRHLYRIPSNENQSSKSLTQSEGDDWFMEMDRANSRGQVTTTVQKTSIPFEHIKTSDNN</sequence>
<feature type="region of interest" description="Disordered" evidence="6">
    <location>
        <begin position="359"/>
        <end position="384"/>
    </location>
</feature>
<protein>
    <recommendedName>
        <fullName evidence="8">Rhodopsin domain-containing protein</fullName>
    </recommendedName>
</protein>